<dbReference type="EMBL" id="FOHA01000015">
    <property type="protein sequence ID" value="SER99058.1"/>
    <property type="molecule type" value="Genomic_DNA"/>
</dbReference>
<dbReference type="Proteomes" id="UP000198948">
    <property type="component" value="Unassembled WGS sequence"/>
</dbReference>
<reference evidence="1 2" key="1">
    <citation type="submission" date="2016-10" db="EMBL/GenBank/DDBJ databases">
        <authorList>
            <person name="de Groot N.N."/>
        </authorList>
    </citation>
    <scope>NUCLEOTIDE SEQUENCE [LARGE SCALE GENOMIC DNA]</scope>
    <source>
        <strain evidence="1 2">DSM 13760</strain>
    </source>
</reference>
<evidence type="ECO:0000313" key="2">
    <source>
        <dbReference type="Proteomes" id="UP000198948"/>
    </source>
</evidence>
<evidence type="ECO:0000313" key="1">
    <source>
        <dbReference type="EMBL" id="SER99058.1"/>
    </source>
</evidence>
<dbReference type="STRING" id="142588.SAMN04488559_11543"/>
<accession>A0A1H9TPR8</accession>
<proteinExistence type="predicted"/>
<name>A0A1H9TPR8_9LACT</name>
<sequence length="106" mass="12864">MKWITLDDKMQELGFTVISTHNEYFRDYGKNKMLVVERKKIVKTMTVLSEKEEYTIHEFEFYSCEFVQGKMQSRKIYVNTTDVRTLLLRVKRHLYFLLSKNIIDKI</sequence>
<protein>
    <submittedName>
        <fullName evidence="1">Uncharacterized protein</fullName>
    </submittedName>
</protein>
<organism evidence="1 2">
    <name type="scientific">Isobaculum melis</name>
    <dbReference type="NCBI Taxonomy" id="142588"/>
    <lineage>
        <taxon>Bacteria</taxon>
        <taxon>Bacillati</taxon>
        <taxon>Bacillota</taxon>
        <taxon>Bacilli</taxon>
        <taxon>Lactobacillales</taxon>
        <taxon>Carnobacteriaceae</taxon>
        <taxon>Isobaculum</taxon>
    </lineage>
</organism>
<dbReference type="RefSeq" id="WP_092653213.1">
    <property type="nucleotide sequence ID" value="NZ_FOHA01000015.1"/>
</dbReference>
<keyword evidence="2" id="KW-1185">Reference proteome</keyword>
<gene>
    <name evidence="1" type="ORF">SAMN04488559_11543</name>
</gene>
<dbReference type="AlphaFoldDB" id="A0A1H9TPR8"/>